<dbReference type="NCBIfam" id="TIGR00165">
    <property type="entry name" value="S18"/>
    <property type="match status" value="1"/>
</dbReference>
<comment type="function">
    <text evidence="4">Binds as a heterodimer with protein bS6 to the central domain of the 16S rRNA, where it helps stabilize the platform of the 30S subunit.</text>
</comment>
<evidence type="ECO:0000313" key="7">
    <source>
        <dbReference type="Proteomes" id="UP000176377"/>
    </source>
</evidence>
<comment type="subunit">
    <text evidence="4">Part of the 30S ribosomal subunit. Forms a tight heterodimer with protein bS6.</text>
</comment>
<sequence>MNNNILTQNDIQHVDYKDVDLLKNFINPHGRVMDRRKTSLTAKQQRAVEEAVKRARFMGLLPYIQK</sequence>
<dbReference type="GO" id="GO:0003735">
    <property type="term" value="F:structural constituent of ribosome"/>
    <property type="evidence" value="ECO:0007669"/>
    <property type="project" value="InterPro"/>
</dbReference>
<dbReference type="InterPro" id="IPR036870">
    <property type="entry name" value="Ribosomal_bS18_sf"/>
</dbReference>
<protein>
    <recommendedName>
        <fullName evidence="4">Small ribosomal subunit protein bS18</fullName>
    </recommendedName>
</protein>
<dbReference type="Proteomes" id="UP000176377">
    <property type="component" value="Unassembled WGS sequence"/>
</dbReference>
<keyword evidence="4" id="KW-0694">RNA-binding</keyword>
<dbReference type="SUPFAM" id="SSF46911">
    <property type="entry name" value="Ribosomal protein S18"/>
    <property type="match status" value="1"/>
</dbReference>
<dbReference type="GO" id="GO:1990904">
    <property type="term" value="C:ribonucleoprotein complex"/>
    <property type="evidence" value="ECO:0007669"/>
    <property type="project" value="UniProtKB-KW"/>
</dbReference>
<dbReference type="PANTHER" id="PTHR13479:SF40">
    <property type="entry name" value="SMALL RIBOSOMAL SUBUNIT PROTEIN BS18M"/>
    <property type="match status" value="1"/>
</dbReference>
<proteinExistence type="inferred from homology"/>
<reference evidence="6 7" key="1">
    <citation type="journal article" date="2016" name="Nat. Commun.">
        <title>Thousands of microbial genomes shed light on interconnected biogeochemical processes in an aquifer system.</title>
        <authorList>
            <person name="Anantharaman K."/>
            <person name="Brown C.T."/>
            <person name="Hug L.A."/>
            <person name="Sharon I."/>
            <person name="Castelle C.J."/>
            <person name="Probst A.J."/>
            <person name="Thomas B.C."/>
            <person name="Singh A."/>
            <person name="Wilkins M.J."/>
            <person name="Karaoz U."/>
            <person name="Brodie E.L."/>
            <person name="Williams K.H."/>
            <person name="Hubbard S.S."/>
            <person name="Banfield J.F."/>
        </authorList>
    </citation>
    <scope>NUCLEOTIDE SEQUENCE [LARGE SCALE GENOMIC DNA]</scope>
</reference>
<comment type="similarity">
    <text evidence="1 4 5">Belongs to the bacterial ribosomal protein bS18 family.</text>
</comment>
<evidence type="ECO:0000256" key="5">
    <source>
        <dbReference type="RuleBase" id="RU003910"/>
    </source>
</evidence>
<dbReference type="InterPro" id="IPR001648">
    <property type="entry name" value="Ribosomal_bS18"/>
</dbReference>
<dbReference type="GO" id="GO:0006412">
    <property type="term" value="P:translation"/>
    <property type="evidence" value="ECO:0007669"/>
    <property type="project" value="UniProtKB-UniRule"/>
</dbReference>
<keyword evidence="4" id="KW-0699">rRNA-binding</keyword>
<dbReference type="PRINTS" id="PR00974">
    <property type="entry name" value="RIBOSOMALS18"/>
</dbReference>
<evidence type="ECO:0000256" key="1">
    <source>
        <dbReference type="ARBA" id="ARBA00005589"/>
    </source>
</evidence>
<evidence type="ECO:0000256" key="3">
    <source>
        <dbReference type="ARBA" id="ARBA00023274"/>
    </source>
</evidence>
<dbReference type="PANTHER" id="PTHR13479">
    <property type="entry name" value="30S RIBOSOMAL PROTEIN S18"/>
    <property type="match status" value="1"/>
</dbReference>
<comment type="caution">
    <text evidence="6">The sequence shown here is derived from an EMBL/GenBank/DDBJ whole genome shotgun (WGS) entry which is preliminary data.</text>
</comment>
<dbReference type="EMBL" id="MFLA01000032">
    <property type="protein sequence ID" value="OGG58611.1"/>
    <property type="molecule type" value="Genomic_DNA"/>
</dbReference>
<dbReference type="HAMAP" id="MF_00270">
    <property type="entry name" value="Ribosomal_bS18"/>
    <property type="match status" value="1"/>
</dbReference>
<evidence type="ECO:0000256" key="2">
    <source>
        <dbReference type="ARBA" id="ARBA00022980"/>
    </source>
</evidence>
<dbReference type="Gene3D" id="4.10.640.10">
    <property type="entry name" value="Ribosomal protein S18"/>
    <property type="match status" value="1"/>
</dbReference>
<accession>A0A1F6DB79</accession>
<dbReference type="GO" id="GO:0005840">
    <property type="term" value="C:ribosome"/>
    <property type="evidence" value="ECO:0007669"/>
    <property type="project" value="UniProtKB-KW"/>
</dbReference>
<organism evidence="6 7">
    <name type="scientific">Candidatus Kaiserbacteria bacterium RIFCSPHIGHO2_01_FULL_56_24</name>
    <dbReference type="NCBI Taxonomy" id="1798487"/>
    <lineage>
        <taxon>Bacteria</taxon>
        <taxon>Candidatus Kaiseribacteriota</taxon>
    </lineage>
</organism>
<evidence type="ECO:0000313" key="6">
    <source>
        <dbReference type="EMBL" id="OGG58611.1"/>
    </source>
</evidence>
<name>A0A1F6DB79_9BACT</name>
<keyword evidence="2 4" id="KW-0689">Ribosomal protein</keyword>
<gene>
    <name evidence="4" type="primary">rpsR</name>
    <name evidence="6" type="ORF">A2765_02720</name>
</gene>
<evidence type="ECO:0000256" key="4">
    <source>
        <dbReference type="HAMAP-Rule" id="MF_00270"/>
    </source>
</evidence>
<keyword evidence="3 4" id="KW-0687">Ribonucleoprotein</keyword>
<dbReference type="GO" id="GO:0070181">
    <property type="term" value="F:small ribosomal subunit rRNA binding"/>
    <property type="evidence" value="ECO:0007669"/>
    <property type="project" value="TreeGrafter"/>
</dbReference>
<dbReference type="AlphaFoldDB" id="A0A1F6DB79"/>
<dbReference type="Pfam" id="PF01084">
    <property type="entry name" value="Ribosomal_S18"/>
    <property type="match status" value="1"/>
</dbReference>